<comment type="caution">
    <text evidence="2">The sequence shown here is derived from an EMBL/GenBank/DDBJ whole genome shotgun (WGS) entry which is preliminary data.</text>
</comment>
<organism evidence="2 3">
    <name type="scientific">Adhaeribacter terreus</name>
    <dbReference type="NCBI Taxonomy" id="529703"/>
    <lineage>
        <taxon>Bacteria</taxon>
        <taxon>Pseudomonadati</taxon>
        <taxon>Bacteroidota</taxon>
        <taxon>Cytophagia</taxon>
        <taxon>Cytophagales</taxon>
        <taxon>Hymenobacteraceae</taxon>
        <taxon>Adhaeribacter</taxon>
    </lineage>
</organism>
<accession>A0ABW0EAU6</accession>
<comment type="subcellular location">
    <subcellularLocation>
        <location evidence="1">Cell membrane</location>
        <topology evidence="1">Peripheral membrane protein</topology>
        <orientation evidence="1">Cytoplasmic side</orientation>
    </subcellularLocation>
</comment>
<proteinExistence type="inferred from homology"/>
<keyword evidence="1" id="KW-1003">Cell membrane</keyword>
<dbReference type="HAMAP" id="MF_00386">
    <property type="entry name" value="UPF0161_YidD"/>
    <property type="match status" value="1"/>
</dbReference>
<keyword evidence="3" id="KW-1185">Reference proteome</keyword>
<protein>
    <recommendedName>
        <fullName evidence="1">Putative membrane protein insertion efficiency factor</fullName>
    </recommendedName>
</protein>
<keyword evidence="1" id="KW-0472">Membrane</keyword>
<dbReference type="SMART" id="SM01234">
    <property type="entry name" value="Haemolytic"/>
    <property type="match status" value="1"/>
</dbReference>
<gene>
    <name evidence="2" type="primary">yidD</name>
    <name evidence="2" type="ORF">ACFPIB_12785</name>
</gene>
<dbReference type="InterPro" id="IPR002696">
    <property type="entry name" value="Membr_insert_effic_factor_YidD"/>
</dbReference>
<dbReference type="PANTHER" id="PTHR33383:SF1">
    <property type="entry name" value="MEMBRANE PROTEIN INSERTION EFFICIENCY FACTOR-RELATED"/>
    <property type="match status" value="1"/>
</dbReference>
<name>A0ABW0EAU6_9BACT</name>
<sequence length="73" mass="8230">MNYLFKKFLLAVIWIYQRMISPLKPPSCRFTPTCSGYAAEAVTKHGPFKGGKLALKRLSKCHPWGESGYDPVP</sequence>
<evidence type="ECO:0000256" key="1">
    <source>
        <dbReference type="HAMAP-Rule" id="MF_00386"/>
    </source>
</evidence>
<dbReference type="EMBL" id="JBHSKT010000007">
    <property type="protein sequence ID" value="MFC5271493.1"/>
    <property type="molecule type" value="Genomic_DNA"/>
</dbReference>
<dbReference type="Proteomes" id="UP001596161">
    <property type="component" value="Unassembled WGS sequence"/>
</dbReference>
<dbReference type="RefSeq" id="WP_378017852.1">
    <property type="nucleotide sequence ID" value="NZ_JBHSKT010000007.1"/>
</dbReference>
<dbReference type="PANTHER" id="PTHR33383">
    <property type="entry name" value="MEMBRANE PROTEIN INSERTION EFFICIENCY FACTOR-RELATED"/>
    <property type="match status" value="1"/>
</dbReference>
<comment type="similarity">
    <text evidence="1">Belongs to the UPF0161 family.</text>
</comment>
<reference evidence="3" key="1">
    <citation type="journal article" date="2019" name="Int. J. Syst. Evol. Microbiol.">
        <title>The Global Catalogue of Microorganisms (GCM) 10K type strain sequencing project: providing services to taxonomists for standard genome sequencing and annotation.</title>
        <authorList>
            <consortium name="The Broad Institute Genomics Platform"/>
            <consortium name="The Broad Institute Genome Sequencing Center for Infectious Disease"/>
            <person name="Wu L."/>
            <person name="Ma J."/>
        </authorList>
    </citation>
    <scope>NUCLEOTIDE SEQUENCE [LARGE SCALE GENOMIC DNA]</scope>
    <source>
        <strain evidence="3">KACC 12602</strain>
    </source>
</reference>
<dbReference type="NCBIfam" id="TIGR00278">
    <property type="entry name" value="membrane protein insertion efficiency factor YidD"/>
    <property type="match status" value="1"/>
</dbReference>
<evidence type="ECO:0000313" key="3">
    <source>
        <dbReference type="Proteomes" id="UP001596161"/>
    </source>
</evidence>
<dbReference type="Pfam" id="PF01809">
    <property type="entry name" value="YidD"/>
    <property type="match status" value="1"/>
</dbReference>
<evidence type="ECO:0000313" key="2">
    <source>
        <dbReference type="EMBL" id="MFC5271493.1"/>
    </source>
</evidence>
<comment type="function">
    <text evidence="1">Could be involved in insertion of integral membrane proteins into the membrane.</text>
</comment>